<organism evidence="4 5">
    <name type="scientific">Tetrapyrgos nigripes</name>
    <dbReference type="NCBI Taxonomy" id="182062"/>
    <lineage>
        <taxon>Eukaryota</taxon>
        <taxon>Fungi</taxon>
        <taxon>Dikarya</taxon>
        <taxon>Basidiomycota</taxon>
        <taxon>Agaricomycotina</taxon>
        <taxon>Agaricomycetes</taxon>
        <taxon>Agaricomycetidae</taxon>
        <taxon>Agaricales</taxon>
        <taxon>Marasmiineae</taxon>
        <taxon>Marasmiaceae</taxon>
        <taxon>Tetrapyrgos</taxon>
    </lineage>
</organism>
<dbReference type="InterPro" id="IPR051609">
    <property type="entry name" value="NmrA/Isoflavone_reductase-like"/>
</dbReference>
<evidence type="ECO:0000313" key="5">
    <source>
        <dbReference type="Proteomes" id="UP000559256"/>
    </source>
</evidence>
<feature type="domain" description="NmrA-like" evidence="3">
    <location>
        <begin position="12"/>
        <end position="226"/>
    </location>
</feature>
<dbReference type="Gene3D" id="3.40.50.720">
    <property type="entry name" value="NAD(P)-binding Rossmann-like Domain"/>
    <property type="match status" value="1"/>
</dbReference>
<keyword evidence="2" id="KW-0560">Oxidoreductase</keyword>
<evidence type="ECO:0000259" key="3">
    <source>
        <dbReference type="Pfam" id="PF05368"/>
    </source>
</evidence>
<dbReference type="EMBL" id="JAACJM010000057">
    <property type="protein sequence ID" value="KAF5355329.1"/>
    <property type="molecule type" value="Genomic_DNA"/>
</dbReference>
<dbReference type="PANTHER" id="PTHR47706:SF9">
    <property type="entry name" value="NMRA-LIKE DOMAIN-CONTAINING PROTEIN-RELATED"/>
    <property type="match status" value="1"/>
</dbReference>
<dbReference type="Pfam" id="PF05368">
    <property type="entry name" value="NmrA"/>
    <property type="match status" value="1"/>
</dbReference>
<evidence type="ECO:0000256" key="2">
    <source>
        <dbReference type="ARBA" id="ARBA00023002"/>
    </source>
</evidence>
<dbReference type="SUPFAM" id="SSF51735">
    <property type="entry name" value="NAD(P)-binding Rossmann-fold domains"/>
    <property type="match status" value="1"/>
</dbReference>
<dbReference type="PANTHER" id="PTHR47706">
    <property type="entry name" value="NMRA-LIKE FAMILY PROTEIN"/>
    <property type="match status" value="1"/>
</dbReference>
<dbReference type="AlphaFoldDB" id="A0A8H5D8W3"/>
<protein>
    <recommendedName>
        <fullName evidence="3">NmrA-like domain-containing protein</fullName>
    </recommendedName>
</protein>
<evidence type="ECO:0000256" key="1">
    <source>
        <dbReference type="ARBA" id="ARBA00022857"/>
    </source>
</evidence>
<dbReference type="InterPro" id="IPR008030">
    <property type="entry name" value="NmrA-like"/>
</dbReference>
<keyword evidence="5" id="KW-1185">Reference proteome</keyword>
<reference evidence="4 5" key="1">
    <citation type="journal article" date="2020" name="ISME J.">
        <title>Uncovering the hidden diversity of litter-decomposition mechanisms in mushroom-forming fungi.</title>
        <authorList>
            <person name="Floudas D."/>
            <person name="Bentzer J."/>
            <person name="Ahren D."/>
            <person name="Johansson T."/>
            <person name="Persson P."/>
            <person name="Tunlid A."/>
        </authorList>
    </citation>
    <scope>NUCLEOTIDE SEQUENCE [LARGE SCALE GENOMIC DNA]</scope>
    <source>
        <strain evidence="4 5">CBS 291.85</strain>
    </source>
</reference>
<gene>
    <name evidence="4" type="ORF">D9758_006053</name>
</gene>
<dbReference type="OrthoDB" id="5283654at2759"/>
<dbReference type="GO" id="GO:0016491">
    <property type="term" value="F:oxidoreductase activity"/>
    <property type="evidence" value="ECO:0007669"/>
    <property type="project" value="UniProtKB-KW"/>
</dbReference>
<proteinExistence type="predicted"/>
<name>A0A8H5D8W3_9AGAR</name>
<keyword evidence="1" id="KW-0521">NADP</keyword>
<accession>A0A8H5D8W3</accession>
<comment type="caution">
    <text evidence="4">The sequence shown here is derived from an EMBL/GenBank/DDBJ whole genome shotgun (WGS) entry which is preliminary data.</text>
</comment>
<dbReference type="Proteomes" id="UP000559256">
    <property type="component" value="Unassembled WGS sequence"/>
</dbReference>
<sequence length="294" mass="31845">MSAPSASSNTSFAVLGANGAISPYIIDALSKHPGVKKLIVLSRPPSSKPSNLPADAELVSVDYDDHTALVNVFTKYSTDVVVSTPANFDTQKNAALAAKEAGVKLFVPSEFGSVTAGLAGLDMDNPQVTKDKFAEFLKSIELPYVRFFTGPWLQYVPWVVGYDANQKINTIGKGETPISFTAQEDVGGFVAHVLTTLPLSQLSNSILRLEGERLTVRQIAERFNKPLVYVEAIPGPMSEFRTLIASQCEQGAGSTGWDHIKQKENLRDSEEGAGSANKLWEGHVWKKVEDVVSF</sequence>
<evidence type="ECO:0000313" key="4">
    <source>
        <dbReference type="EMBL" id="KAF5355329.1"/>
    </source>
</evidence>
<dbReference type="InterPro" id="IPR036291">
    <property type="entry name" value="NAD(P)-bd_dom_sf"/>
</dbReference>